<name>A0AAE3KUT6_9BACT</name>
<dbReference type="SMART" id="SM00448">
    <property type="entry name" value="REC"/>
    <property type="match status" value="1"/>
</dbReference>
<evidence type="ECO:0000313" key="9">
    <source>
        <dbReference type="Proteomes" id="UP001204144"/>
    </source>
</evidence>
<dbReference type="SUPFAM" id="SSF52172">
    <property type="entry name" value="CheY-like"/>
    <property type="match status" value="1"/>
</dbReference>
<evidence type="ECO:0000259" key="7">
    <source>
        <dbReference type="PROSITE" id="PS50110"/>
    </source>
</evidence>
<dbReference type="InterPro" id="IPR000792">
    <property type="entry name" value="Tscrpt_reg_LuxR_C"/>
</dbReference>
<reference evidence="8 9" key="1">
    <citation type="submission" date="2018-11" db="EMBL/GenBank/DDBJ databases">
        <title>Novel bacteria species description.</title>
        <authorList>
            <person name="Han J.-H."/>
        </authorList>
    </citation>
    <scope>NUCLEOTIDE SEQUENCE [LARGE SCALE GENOMIC DNA]</scope>
    <source>
        <strain evidence="8 9">KCTC23259</strain>
    </source>
</reference>
<feature type="modified residue" description="4-aspartylphosphate" evidence="5">
    <location>
        <position position="55"/>
    </location>
</feature>
<keyword evidence="4" id="KW-0804">Transcription</keyword>
<evidence type="ECO:0000256" key="4">
    <source>
        <dbReference type="ARBA" id="ARBA00023163"/>
    </source>
</evidence>
<organism evidence="8 9">
    <name type="scientific">Lacihabitans soyangensis</name>
    <dbReference type="NCBI Taxonomy" id="869394"/>
    <lineage>
        <taxon>Bacteria</taxon>
        <taxon>Pseudomonadati</taxon>
        <taxon>Bacteroidota</taxon>
        <taxon>Cytophagia</taxon>
        <taxon>Cytophagales</taxon>
        <taxon>Leadbetterellaceae</taxon>
        <taxon>Lacihabitans</taxon>
    </lineage>
</organism>
<dbReference type="InterPro" id="IPR001789">
    <property type="entry name" value="Sig_transdc_resp-reg_receiver"/>
</dbReference>
<dbReference type="SMART" id="SM00421">
    <property type="entry name" value="HTH_LUXR"/>
    <property type="match status" value="1"/>
</dbReference>
<dbReference type="EMBL" id="RJUF01000181">
    <property type="protein sequence ID" value="MCP9765294.1"/>
    <property type="molecule type" value="Genomic_DNA"/>
</dbReference>
<dbReference type="CDD" id="cd17535">
    <property type="entry name" value="REC_NarL-like"/>
    <property type="match status" value="1"/>
</dbReference>
<dbReference type="RefSeq" id="WP_255038984.1">
    <property type="nucleotide sequence ID" value="NZ_RJUF01000181.1"/>
</dbReference>
<protein>
    <submittedName>
        <fullName evidence="8">DNA-binding response regulator</fullName>
    </submittedName>
</protein>
<dbReference type="GO" id="GO:0000160">
    <property type="term" value="P:phosphorelay signal transduction system"/>
    <property type="evidence" value="ECO:0007669"/>
    <property type="project" value="InterPro"/>
</dbReference>
<dbReference type="PROSITE" id="PS50110">
    <property type="entry name" value="RESPONSE_REGULATORY"/>
    <property type="match status" value="1"/>
</dbReference>
<proteinExistence type="predicted"/>
<evidence type="ECO:0000256" key="2">
    <source>
        <dbReference type="ARBA" id="ARBA00023015"/>
    </source>
</evidence>
<dbReference type="Proteomes" id="UP001204144">
    <property type="component" value="Unassembled WGS sequence"/>
</dbReference>
<feature type="domain" description="HTH luxR-type" evidence="6">
    <location>
        <begin position="143"/>
        <end position="208"/>
    </location>
</feature>
<evidence type="ECO:0000313" key="8">
    <source>
        <dbReference type="EMBL" id="MCP9765294.1"/>
    </source>
</evidence>
<dbReference type="Pfam" id="PF00072">
    <property type="entry name" value="Response_reg"/>
    <property type="match status" value="1"/>
</dbReference>
<keyword evidence="9" id="KW-1185">Reference proteome</keyword>
<dbReference type="InterPro" id="IPR016032">
    <property type="entry name" value="Sig_transdc_resp-reg_C-effctor"/>
</dbReference>
<dbReference type="InterPro" id="IPR058245">
    <property type="entry name" value="NreC/VraR/RcsB-like_REC"/>
</dbReference>
<evidence type="ECO:0000259" key="6">
    <source>
        <dbReference type="PROSITE" id="PS50043"/>
    </source>
</evidence>
<comment type="caution">
    <text evidence="8">The sequence shown here is derived from an EMBL/GenBank/DDBJ whole genome shotgun (WGS) entry which is preliminary data.</text>
</comment>
<dbReference type="InterPro" id="IPR039420">
    <property type="entry name" value="WalR-like"/>
</dbReference>
<dbReference type="PANTHER" id="PTHR43214">
    <property type="entry name" value="TWO-COMPONENT RESPONSE REGULATOR"/>
    <property type="match status" value="1"/>
</dbReference>
<keyword evidence="2" id="KW-0805">Transcription regulation</keyword>
<accession>A0AAE3KUT6</accession>
<keyword evidence="1 5" id="KW-0597">Phosphoprotein</keyword>
<evidence type="ECO:0000256" key="3">
    <source>
        <dbReference type="ARBA" id="ARBA00023125"/>
    </source>
</evidence>
<dbReference type="Pfam" id="PF00196">
    <property type="entry name" value="GerE"/>
    <property type="match status" value="1"/>
</dbReference>
<dbReference type="GO" id="GO:0006355">
    <property type="term" value="P:regulation of DNA-templated transcription"/>
    <property type="evidence" value="ECO:0007669"/>
    <property type="project" value="InterPro"/>
</dbReference>
<gene>
    <name evidence="8" type="ORF">EGI31_20355</name>
</gene>
<dbReference type="PROSITE" id="PS50043">
    <property type="entry name" value="HTH_LUXR_2"/>
    <property type="match status" value="1"/>
</dbReference>
<sequence length="210" mass="23496">MPIKVMLFEDNEKLRSGLSFLLESTPEIVLLGAYENCQDVDFHVKTLQPDVILMDIDMPIANGFMGIQAVRKLSKDIQIVMLTVFDSKEHIFEALQLGANGYLLKSTPPGQIVDAILNVHQGGVPMTASIARKVLEFMSVKNTQTHDYQLTKREKEVLENLVKGLSYKMIASQIGTGIDTVRAHIKHIYEKLHVHSQTEAVAKAILEKII</sequence>
<evidence type="ECO:0000256" key="5">
    <source>
        <dbReference type="PROSITE-ProRule" id="PRU00169"/>
    </source>
</evidence>
<dbReference type="SUPFAM" id="SSF46894">
    <property type="entry name" value="C-terminal effector domain of the bipartite response regulators"/>
    <property type="match status" value="1"/>
</dbReference>
<keyword evidence="3 8" id="KW-0238">DNA-binding</keyword>
<feature type="domain" description="Response regulatory" evidence="7">
    <location>
        <begin position="4"/>
        <end position="120"/>
    </location>
</feature>
<dbReference type="PRINTS" id="PR00038">
    <property type="entry name" value="HTHLUXR"/>
</dbReference>
<dbReference type="CDD" id="cd06170">
    <property type="entry name" value="LuxR_C_like"/>
    <property type="match status" value="1"/>
</dbReference>
<dbReference type="InterPro" id="IPR011006">
    <property type="entry name" value="CheY-like_superfamily"/>
</dbReference>
<dbReference type="PANTHER" id="PTHR43214:SF24">
    <property type="entry name" value="TRANSCRIPTIONAL REGULATORY PROTEIN NARL-RELATED"/>
    <property type="match status" value="1"/>
</dbReference>
<dbReference type="Gene3D" id="3.40.50.2300">
    <property type="match status" value="1"/>
</dbReference>
<dbReference type="AlphaFoldDB" id="A0AAE3KUT6"/>
<evidence type="ECO:0000256" key="1">
    <source>
        <dbReference type="ARBA" id="ARBA00022553"/>
    </source>
</evidence>
<dbReference type="GO" id="GO:0003677">
    <property type="term" value="F:DNA binding"/>
    <property type="evidence" value="ECO:0007669"/>
    <property type="project" value="UniProtKB-KW"/>
</dbReference>